<evidence type="ECO:0000256" key="1">
    <source>
        <dbReference type="ARBA" id="ARBA00023015"/>
    </source>
</evidence>
<keyword evidence="2" id="KW-0238">DNA-binding</keyword>
<reference evidence="6 7" key="1">
    <citation type="submission" date="2023-07" db="EMBL/GenBank/DDBJ databases">
        <title>Novel species of Thermanaerothrix with wide hydrolytic capabilities.</title>
        <authorList>
            <person name="Zayulina K.S."/>
            <person name="Podosokorskaya O.A."/>
            <person name="Elcheninov A.G."/>
        </authorList>
    </citation>
    <scope>NUCLEOTIDE SEQUENCE [LARGE SCALE GENOMIC DNA]</scope>
    <source>
        <strain evidence="6 7">4228-RoL</strain>
    </source>
</reference>
<dbReference type="SUPFAM" id="SSF46785">
    <property type="entry name" value="Winged helix' DNA-binding domain"/>
    <property type="match status" value="1"/>
</dbReference>
<evidence type="ECO:0000256" key="3">
    <source>
        <dbReference type="ARBA" id="ARBA00023163"/>
    </source>
</evidence>
<dbReference type="InterPro" id="IPR036390">
    <property type="entry name" value="WH_DNA-bd_sf"/>
</dbReference>
<comment type="caution">
    <text evidence="6">The sequence shown here is derived from an EMBL/GenBank/DDBJ whole genome shotgun (WGS) entry which is preliminary data.</text>
</comment>
<dbReference type="PANTHER" id="PTHR30136">
    <property type="entry name" value="HELIX-TURN-HELIX TRANSCRIPTIONAL REGULATOR, ICLR FAMILY"/>
    <property type="match status" value="1"/>
</dbReference>
<gene>
    <name evidence="6" type="ORF">QYE77_02140</name>
</gene>
<evidence type="ECO:0000313" key="6">
    <source>
        <dbReference type="EMBL" id="MDT8897050.1"/>
    </source>
</evidence>
<evidence type="ECO:0000313" key="7">
    <source>
        <dbReference type="Proteomes" id="UP001254165"/>
    </source>
</evidence>
<name>A0ABU3NJL6_9CHLR</name>
<protein>
    <submittedName>
        <fullName evidence="6">IclR family transcriptional regulator</fullName>
    </submittedName>
</protein>
<feature type="domain" description="HTH iclR-type" evidence="4">
    <location>
        <begin position="17"/>
        <end position="77"/>
    </location>
</feature>
<dbReference type="PROSITE" id="PS51077">
    <property type="entry name" value="HTH_ICLR"/>
    <property type="match status" value="1"/>
</dbReference>
<dbReference type="PANTHER" id="PTHR30136:SF24">
    <property type="entry name" value="HTH-TYPE TRANSCRIPTIONAL REPRESSOR ALLR"/>
    <property type="match status" value="1"/>
</dbReference>
<dbReference type="InterPro" id="IPR005471">
    <property type="entry name" value="Tscrpt_reg_IclR_N"/>
</dbReference>
<dbReference type="InterPro" id="IPR050707">
    <property type="entry name" value="HTH_MetabolicPath_Reg"/>
</dbReference>
<dbReference type="Gene3D" id="3.30.450.40">
    <property type="match status" value="1"/>
</dbReference>
<evidence type="ECO:0000259" key="4">
    <source>
        <dbReference type="PROSITE" id="PS51077"/>
    </source>
</evidence>
<dbReference type="SUPFAM" id="SSF55781">
    <property type="entry name" value="GAF domain-like"/>
    <property type="match status" value="1"/>
</dbReference>
<dbReference type="Pfam" id="PF09339">
    <property type="entry name" value="HTH_IclR"/>
    <property type="match status" value="1"/>
</dbReference>
<accession>A0ABU3NJL6</accession>
<keyword evidence="7" id="KW-1185">Reference proteome</keyword>
<organism evidence="6 7">
    <name type="scientific">Thermanaerothrix solaris</name>
    <dbReference type="NCBI Taxonomy" id="3058434"/>
    <lineage>
        <taxon>Bacteria</taxon>
        <taxon>Bacillati</taxon>
        <taxon>Chloroflexota</taxon>
        <taxon>Anaerolineae</taxon>
        <taxon>Anaerolineales</taxon>
        <taxon>Anaerolineaceae</taxon>
        <taxon>Thermanaerothrix</taxon>
    </lineage>
</organism>
<dbReference type="InterPro" id="IPR014757">
    <property type="entry name" value="Tscrpt_reg_IclR_C"/>
</dbReference>
<keyword evidence="3" id="KW-0804">Transcription</keyword>
<dbReference type="InterPro" id="IPR029016">
    <property type="entry name" value="GAF-like_dom_sf"/>
</dbReference>
<dbReference type="InterPro" id="IPR036388">
    <property type="entry name" value="WH-like_DNA-bd_sf"/>
</dbReference>
<sequence length="267" mass="29387">MSPRRASSEEKNNRYNVRVLDRAINILLTLADGKPRTLQEVSDAISLSPSTTFRLLATLSCYKFVQKDALGRYSLGLTCLELARAYYESNDLRKVALPELEALRDEVKETVHLAILEGTEVVYLEKLPGLHAIGLMGSRVGGRAPAYCTGLGKVLLAHLKAEEIEDFLRKQPLAPFTEKTITNPETLKCELEQIRKMGYALDRGEHEAEVRCVAAPIFDMHGAVVAAISISGPAGRMEPLDANLGLIERACQAARAISEKLGFRPRA</sequence>
<dbReference type="RefSeq" id="WP_315623701.1">
    <property type="nucleotide sequence ID" value="NZ_JAUHMF010000001.1"/>
</dbReference>
<dbReference type="SMART" id="SM00346">
    <property type="entry name" value="HTH_ICLR"/>
    <property type="match status" value="1"/>
</dbReference>
<evidence type="ECO:0000259" key="5">
    <source>
        <dbReference type="PROSITE" id="PS51078"/>
    </source>
</evidence>
<dbReference type="Proteomes" id="UP001254165">
    <property type="component" value="Unassembled WGS sequence"/>
</dbReference>
<dbReference type="Gene3D" id="1.10.10.10">
    <property type="entry name" value="Winged helix-like DNA-binding domain superfamily/Winged helix DNA-binding domain"/>
    <property type="match status" value="1"/>
</dbReference>
<dbReference type="Pfam" id="PF01614">
    <property type="entry name" value="IclR_C"/>
    <property type="match status" value="1"/>
</dbReference>
<keyword evidence="1" id="KW-0805">Transcription regulation</keyword>
<evidence type="ECO:0000256" key="2">
    <source>
        <dbReference type="ARBA" id="ARBA00023125"/>
    </source>
</evidence>
<feature type="domain" description="IclR-ED" evidence="5">
    <location>
        <begin position="78"/>
        <end position="263"/>
    </location>
</feature>
<dbReference type="EMBL" id="JAUHMF010000001">
    <property type="protein sequence ID" value="MDT8897050.1"/>
    <property type="molecule type" value="Genomic_DNA"/>
</dbReference>
<proteinExistence type="predicted"/>
<dbReference type="PROSITE" id="PS51078">
    <property type="entry name" value="ICLR_ED"/>
    <property type="match status" value="1"/>
</dbReference>